<evidence type="ECO:0000313" key="5">
    <source>
        <dbReference type="Proteomes" id="UP000007350"/>
    </source>
</evidence>
<protein>
    <recommendedName>
        <fullName evidence="3">WW domain-containing protein</fullName>
    </recommendedName>
</protein>
<evidence type="ECO:0000313" key="4">
    <source>
        <dbReference type="EMBL" id="EKF32733.1"/>
    </source>
</evidence>
<gene>
    <name evidence="4" type="ORF">MOQ_003417</name>
</gene>
<dbReference type="InterPro" id="IPR036020">
    <property type="entry name" value="WW_dom_sf"/>
</dbReference>
<evidence type="ECO:0000259" key="3">
    <source>
        <dbReference type="PROSITE" id="PS50020"/>
    </source>
</evidence>
<sequence length="421" mass="49312">MISSLTFLAVFFFLSFIAISFKRCGFVPSLFFIVVYMRCVCVCMCVVARMQDEAVRAALESGVWREKKDPKSGKTYYVNAQTRVSVWNLAKELAKLQQQQKSTEEMELRKQKKLQSLAEERQAQAKKWQEEEEALMQRMAELEREKARLESEITILQGPTEVEAASLQEEQSRLLDAKQSLELIVSEELRKRSESAAELQQLQTRLEALRRERQEELVMFESLRKRLEQLRQEHAEALADLQREEAVEESLREELQREERQLEDALHEEVRLKEFLKMREDEVDRMKAELKSVCQRKAELQQQHQRLAEEVAESAMGAAEDTLQEPPSSSSLLLSHLQREVANRKKSLRHLMQQQRLAKEAEWMEAESAELRRFTALTEREAQRLAQFSRELTDQVRAVTPLLEAVKNDVQQLEEEMEELR</sequence>
<dbReference type="Pfam" id="PF00397">
    <property type="entry name" value="WW"/>
    <property type="match status" value="1"/>
</dbReference>
<proteinExistence type="predicted"/>
<name>K2MC05_TRYCR</name>
<keyword evidence="2" id="KW-0812">Transmembrane</keyword>
<organism evidence="4 5">
    <name type="scientific">Trypanosoma cruzi marinkellei</name>
    <dbReference type="NCBI Taxonomy" id="85056"/>
    <lineage>
        <taxon>Eukaryota</taxon>
        <taxon>Discoba</taxon>
        <taxon>Euglenozoa</taxon>
        <taxon>Kinetoplastea</taxon>
        <taxon>Metakinetoplastina</taxon>
        <taxon>Trypanosomatida</taxon>
        <taxon>Trypanosomatidae</taxon>
        <taxon>Trypanosoma</taxon>
        <taxon>Schizotrypanum</taxon>
    </lineage>
</organism>
<feature type="coiled-coil region" evidence="1">
    <location>
        <begin position="86"/>
        <end position="152"/>
    </location>
</feature>
<dbReference type="PROSITE" id="PS50020">
    <property type="entry name" value="WW_DOMAIN_2"/>
    <property type="match status" value="1"/>
</dbReference>
<evidence type="ECO:0000256" key="2">
    <source>
        <dbReference type="SAM" id="Phobius"/>
    </source>
</evidence>
<feature type="domain" description="WW" evidence="3">
    <location>
        <begin position="64"/>
        <end position="92"/>
    </location>
</feature>
<feature type="transmembrane region" description="Helical" evidence="2">
    <location>
        <begin position="30"/>
        <end position="48"/>
    </location>
</feature>
<dbReference type="Proteomes" id="UP000007350">
    <property type="component" value="Unassembled WGS sequence"/>
</dbReference>
<keyword evidence="2" id="KW-1133">Transmembrane helix</keyword>
<dbReference type="Gene3D" id="2.20.70.10">
    <property type="match status" value="1"/>
</dbReference>
<keyword evidence="2" id="KW-0472">Membrane</keyword>
<reference evidence="4 5" key="1">
    <citation type="journal article" date="2012" name="BMC Genomics">
        <title>Comparative genomic analysis of human infective Trypanosoma cruzi lineages with the bat-restricted subspecies T. cruzi marinkellei.</title>
        <authorList>
            <person name="Franzen O."/>
            <person name="Talavera-Lopez C."/>
            <person name="Ochaya S."/>
            <person name="Butler C.E."/>
            <person name="Messenger L.A."/>
            <person name="Lewis M.D."/>
            <person name="Llewellyn M.S."/>
            <person name="Marinkelle C.J."/>
            <person name="Tyler K.M."/>
            <person name="Miles M.A."/>
            <person name="Andersson B."/>
        </authorList>
    </citation>
    <scope>NUCLEOTIDE SEQUENCE [LARGE SCALE GENOMIC DNA]</scope>
    <source>
        <strain evidence="4 5">B7</strain>
    </source>
</reference>
<evidence type="ECO:0000256" key="1">
    <source>
        <dbReference type="SAM" id="Coils"/>
    </source>
</evidence>
<comment type="caution">
    <text evidence="4">The sequence shown here is derived from an EMBL/GenBank/DDBJ whole genome shotgun (WGS) entry which is preliminary data.</text>
</comment>
<dbReference type="InterPro" id="IPR001202">
    <property type="entry name" value="WW_dom"/>
</dbReference>
<accession>K2MC05</accession>
<dbReference type="SUPFAM" id="SSF51045">
    <property type="entry name" value="WW domain"/>
    <property type="match status" value="1"/>
</dbReference>
<keyword evidence="5" id="KW-1185">Reference proteome</keyword>
<dbReference type="AlphaFoldDB" id="K2MC05"/>
<feature type="coiled-coil region" evidence="1">
    <location>
        <begin position="192"/>
        <end position="310"/>
    </location>
</feature>
<dbReference type="OrthoDB" id="252146at2759"/>
<keyword evidence="1" id="KW-0175">Coiled coil</keyword>
<dbReference type="CDD" id="cd00201">
    <property type="entry name" value="WW"/>
    <property type="match status" value="1"/>
</dbReference>
<dbReference type="EMBL" id="AHKC01009644">
    <property type="protein sequence ID" value="EKF32733.1"/>
    <property type="molecule type" value="Genomic_DNA"/>
</dbReference>